<dbReference type="AlphaFoldDB" id="A0AAV3X891"/>
<feature type="transmembrane region" description="Helical" evidence="2">
    <location>
        <begin position="549"/>
        <end position="574"/>
    </location>
</feature>
<feature type="transmembrane region" description="Helical" evidence="2">
    <location>
        <begin position="461"/>
        <end position="478"/>
    </location>
</feature>
<dbReference type="Gene3D" id="1.20.1250.20">
    <property type="entry name" value="MFS general substrate transporter like domains"/>
    <property type="match status" value="2"/>
</dbReference>
<dbReference type="InterPro" id="IPR050327">
    <property type="entry name" value="Proton-linked_MCT"/>
</dbReference>
<keyword evidence="2" id="KW-1133">Transmembrane helix</keyword>
<keyword evidence="2" id="KW-0472">Membrane</keyword>
<keyword evidence="5" id="KW-1185">Reference proteome</keyword>
<feature type="transmembrane region" description="Helical" evidence="2">
    <location>
        <begin position="430"/>
        <end position="449"/>
    </location>
</feature>
<dbReference type="GO" id="GO:0008028">
    <property type="term" value="F:monocarboxylic acid transmembrane transporter activity"/>
    <property type="evidence" value="ECO:0007669"/>
    <property type="project" value="TreeGrafter"/>
</dbReference>
<dbReference type="EMBL" id="BLXT01000290">
    <property type="protein sequence ID" value="GFN75665.1"/>
    <property type="molecule type" value="Genomic_DNA"/>
</dbReference>
<feature type="transmembrane region" description="Helical" evidence="2">
    <location>
        <begin position="521"/>
        <end position="543"/>
    </location>
</feature>
<feature type="transmembrane region" description="Helical" evidence="2">
    <location>
        <begin position="26"/>
        <end position="47"/>
    </location>
</feature>
<evidence type="ECO:0000256" key="2">
    <source>
        <dbReference type="SAM" id="Phobius"/>
    </source>
</evidence>
<evidence type="ECO:0000256" key="1">
    <source>
        <dbReference type="ARBA" id="ARBA00004141"/>
    </source>
</evidence>
<feature type="transmembrane region" description="Helical" evidence="2">
    <location>
        <begin position="84"/>
        <end position="108"/>
    </location>
</feature>
<sequence length="585" mass="64450">MTIIISFNRASGLFVTEFLDQFQESATATTIAFGAAPIMFSICNILLPSVLLPRFCTRTLAFAGGIFAGISVTCMSFARSMSIMTLLFGIMGFAHGFIFAPQTVLLGFYFQKRLAFANAFAFMGMAAASIVSPIVAKFLLEIYGLQGTLLLYGAFTFNIVPVALLFRPVTAYTVVSSAELNKEEDACNAHDEHSVSLLTQEEYKLHNDLCDDTSTLPSRHNKDCQINYERPMVKSHSHCVPADSERNCIESDLKSHYVLNRENMCQQRSSSQTNNDISFQKNYAPTFDSIDHSYPHDNGIESTEHEIETILGSQSKYTCEDKIKLEVEHNKESRENYIELEALQDDRLPQVTKATSASKAKDCDEVSNTSSGTHSESSLWHRFVMQMRASVYSNPLAILLLLAAGLSVHTQPMSTYLPALGEENGLSSSQVPYLLTVTGITNLVGKLAIGYIADLKLCDRLYIVLATNMIFGGVMQFTRFCQSFSIMMTLSVALGILCGVIDFMFIVLVSDKLGKEHIGHMMPGFLLVNGVVMSTDHVIVGALKDASGYFYVSFNYMGALVLLGELLFAIVLFVSNLKGKKANGI</sequence>
<comment type="subcellular location">
    <subcellularLocation>
        <location evidence="1">Membrane</location>
        <topology evidence="1">Multi-pass membrane protein</topology>
    </subcellularLocation>
</comment>
<feature type="transmembrane region" description="Helical" evidence="2">
    <location>
        <begin position="115"/>
        <end position="136"/>
    </location>
</feature>
<dbReference type="Pfam" id="PF07690">
    <property type="entry name" value="MFS_1"/>
    <property type="match status" value="1"/>
</dbReference>
<dbReference type="PROSITE" id="PS50850">
    <property type="entry name" value="MFS"/>
    <property type="match status" value="1"/>
</dbReference>
<protein>
    <submittedName>
        <fullName evidence="4">Monocarboxylate transporter 12</fullName>
    </submittedName>
</protein>
<reference evidence="4 5" key="1">
    <citation type="journal article" date="2021" name="Elife">
        <title>Chloroplast acquisition without the gene transfer in kleptoplastic sea slugs, Plakobranchus ocellatus.</title>
        <authorList>
            <person name="Maeda T."/>
            <person name="Takahashi S."/>
            <person name="Yoshida T."/>
            <person name="Shimamura S."/>
            <person name="Takaki Y."/>
            <person name="Nagai Y."/>
            <person name="Toyoda A."/>
            <person name="Suzuki Y."/>
            <person name="Arimoto A."/>
            <person name="Ishii H."/>
            <person name="Satoh N."/>
            <person name="Nishiyama T."/>
            <person name="Hasebe M."/>
            <person name="Maruyama T."/>
            <person name="Minagawa J."/>
            <person name="Obokata J."/>
            <person name="Shigenobu S."/>
        </authorList>
    </citation>
    <scope>NUCLEOTIDE SEQUENCE [LARGE SCALE GENOMIC DNA]</scope>
</reference>
<dbReference type="SUPFAM" id="SSF103473">
    <property type="entry name" value="MFS general substrate transporter"/>
    <property type="match status" value="1"/>
</dbReference>
<evidence type="ECO:0000259" key="3">
    <source>
        <dbReference type="PROSITE" id="PS50850"/>
    </source>
</evidence>
<dbReference type="PANTHER" id="PTHR11360">
    <property type="entry name" value="MONOCARBOXYLATE TRANSPORTER"/>
    <property type="match status" value="1"/>
</dbReference>
<organism evidence="4 5">
    <name type="scientific">Plakobranchus ocellatus</name>
    <dbReference type="NCBI Taxonomy" id="259542"/>
    <lineage>
        <taxon>Eukaryota</taxon>
        <taxon>Metazoa</taxon>
        <taxon>Spiralia</taxon>
        <taxon>Lophotrochozoa</taxon>
        <taxon>Mollusca</taxon>
        <taxon>Gastropoda</taxon>
        <taxon>Heterobranchia</taxon>
        <taxon>Euthyneura</taxon>
        <taxon>Panpulmonata</taxon>
        <taxon>Sacoglossa</taxon>
        <taxon>Placobranchoidea</taxon>
        <taxon>Plakobranchidae</taxon>
        <taxon>Plakobranchus</taxon>
    </lineage>
</organism>
<dbReference type="InterPro" id="IPR036259">
    <property type="entry name" value="MFS_trans_sf"/>
</dbReference>
<dbReference type="InterPro" id="IPR011701">
    <property type="entry name" value="MFS"/>
</dbReference>
<evidence type="ECO:0000313" key="4">
    <source>
        <dbReference type="EMBL" id="GFN75665.1"/>
    </source>
</evidence>
<feature type="transmembrane region" description="Helical" evidence="2">
    <location>
        <begin position="59"/>
        <end position="78"/>
    </location>
</feature>
<feature type="transmembrane region" description="Helical" evidence="2">
    <location>
        <begin position="484"/>
        <end position="509"/>
    </location>
</feature>
<feature type="transmembrane region" description="Helical" evidence="2">
    <location>
        <begin position="142"/>
        <end position="166"/>
    </location>
</feature>
<proteinExistence type="predicted"/>
<name>A0AAV3X891_9GAST</name>
<dbReference type="PANTHER" id="PTHR11360:SF284">
    <property type="entry name" value="EG:103B4.3 PROTEIN-RELATED"/>
    <property type="match status" value="1"/>
</dbReference>
<comment type="caution">
    <text evidence="4">The sequence shown here is derived from an EMBL/GenBank/DDBJ whole genome shotgun (WGS) entry which is preliminary data.</text>
</comment>
<evidence type="ECO:0000313" key="5">
    <source>
        <dbReference type="Proteomes" id="UP000735302"/>
    </source>
</evidence>
<dbReference type="Proteomes" id="UP000735302">
    <property type="component" value="Unassembled WGS sequence"/>
</dbReference>
<gene>
    <name evidence="4" type="ORF">PoB_000217100</name>
</gene>
<keyword evidence="2" id="KW-0812">Transmembrane</keyword>
<feature type="domain" description="Major facilitator superfamily (MFS) profile" evidence="3">
    <location>
        <begin position="393"/>
        <end position="585"/>
    </location>
</feature>
<dbReference type="InterPro" id="IPR020846">
    <property type="entry name" value="MFS_dom"/>
</dbReference>
<feature type="transmembrane region" description="Helical" evidence="2">
    <location>
        <begin position="391"/>
        <end position="410"/>
    </location>
</feature>
<dbReference type="GO" id="GO:0016020">
    <property type="term" value="C:membrane"/>
    <property type="evidence" value="ECO:0007669"/>
    <property type="project" value="UniProtKB-SubCell"/>
</dbReference>
<accession>A0AAV3X891</accession>